<protein>
    <submittedName>
        <fullName evidence="5">4'-phosphopantetheinyl transferase superfamily protein</fullName>
    </submittedName>
</protein>
<evidence type="ECO:0000256" key="1">
    <source>
        <dbReference type="ARBA" id="ARBA00010990"/>
    </source>
</evidence>
<dbReference type="Proteomes" id="UP001352223">
    <property type="component" value="Unassembled WGS sequence"/>
</dbReference>
<dbReference type="PANTHER" id="PTHR12215:SF10">
    <property type="entry name" value="L-AMINOADIPATE-SEMIALDEHYDE DEHYDROGENASE-PHOSPHOPANTETHEINYL TRANSFERASE"/>
    <property type="match status" value="1"/>
</dbReference>
<comment type="caution">
    <text evidence="5">The sequence shown here is derived from an EMBL/GenBank/DDBJ whole genome shotgun (WGS) entry which is preliminary data.</text>
</comment>
<dbReference type="InterPro" id="IPR050559">
    <property type="entry name" value="P-Pant_transferase_sf"/>
</dbReference>
<name>A0ABU6CG84_9ACTN</name>
<dbReference type="InterPro" id="IPR037143">
    <property type="entry name" value="4-PPantetheinyl_Trfase_dom_sf"/>
</dbReference>
<dbReference type="EMBL" id="JAOZYB010000275">
    <property type="protein sequence ID" value="MEB3963731.1"/>
    <property type="molecule type" value="Genomic_DNA"/>
</dbReference>
<dbReference type="Gene3D" id="3.90.470.20">
    <property type="entry name" value="4'-phosphopantetheinyl transferase domain"/>
    <property type="match status" value="2"/>
</dbReference>
<evidence type="ECO:0000256" key="2">
    <source>
        <dbReference type="ARBA" id="ARBA00022679"/>
    </source>
</evidence>
<keyword evidence="6" id="KW-1185">Reference proteome</keyword>
<feature type="compositionally biased region" description="Basic and acidic residues" evidence="3">
    <location>
        <begin position="1"/>
        <end position="11"/>
    </location>
</feature>
<dbReference type="PANTHER" id="PTHR12215">
    <property type="entry name" value="PHOSPHOPANTETHEINE TRANSFERASE"/>
    <property type="match status" value="1"/>
</dbReference>
<sequence length="260" mass="27355">MSTAEREDRALRSSGGVHLWQGATHAPPSAADLRLLSAAERTVMHRRSRTDGLRYAGAHIAVRRVLARYLGVAPAGIRFGTTPCPWCADPRHGRPVVEAPHTALEFNLSHAGPHWALAVTCAGQVGVDVEDGRSGIPAGATSLVLSPSELTHLDSLPDDGAREAAFLRCWTRKEAVVKAIGVGITGDLKSMEVHPEDPGPLVVRGTDGDGGDWLVQDVPNHSGLFVALARPAGSAGPVVLRAEGATPDHSLLEPFASPRS</sequence>
<comment type="similarity">
    <text evidence="1">Belongs to the P-Pant transferase superfamily. Gsp/Sfp/HetI/AcpT family.</text>
</comment>
<evidence type="ECO:0000259" key="4">
    <source>
        <dbReference type="Pfam" id="PF01648"/>
    </source>
</evidence>
<dbReference type="RefSeq" id="WP_324771460.1">
    <property type="nucleotide sequence ID" value="NZ_BAAATS010000065.1"/>
</dbReference>
<keyword evidence="2 5" id="KW-0808">Transferase</keyword>
<accession>A0ABU6CG84</accession>
<reference evidence="5 6" key="1">
    <citation type="submission" date="2022-10" db="EMBL/GenBank/DDBJ databases">
        <authorList>
            <person name="Xie J."/>
            <person name="Shen N."/>
        </authorList>
    </citation>
    <scope>NUCLEOTIDE SEQUENCE [LARGE SCALE GENOMIC DNA]</scope>
    <source>
        <strain evidence="5 6">DSM 41681</strain>
    </source>
</reference>
<feature type="domain" description="4'-phosphopantetheinyl transferase" evidence="4">
    <location>
        <begin position="124"/>
        <end position="213"/>
    </location>
</feature>
<dbReference type="SUPFAM" id="SSF56214">
    <property type="entry name" value="4'-phosphopantetheinyl transferase"/>
    <property type="match status" value="2"/>
</dbReference>
<evidence type="ECO:0000256" key="3">
    <source>
        <dbReference type="SAM" id="MobiDB-lite"/>
    </source>
</evidence>
<evidence type="ECO:0000313" key="5">
    <source>
        <dbReference type="EMBL" id="MEB3963731.1"/>
    </source>
</evidence>
<dbReference type="GO" id="GO:0016740">
    <property type="term" value="F:transferase activity"/>
    <property type="evidence" value="ECO:0007669"/>
    <property type="project" value="UniProtKB-KW"/>
</dbReference>
<gene>
    <name evidence="5" type="ORF">OKJ48_26320</name>
</gene>
<proteinExistence type="inferred from homology"/>
<evidence type="ECO:0000313" key="6">
    <source>
        <dbReference type="Proteomes" id="UP001352223"/>
    </source>
</evidence>
<dbReference type="Pfam" id="PF01648">
    <property type="entry name" value="ACPS"/>
    <property type="match status" value="1"/>
</dbReference>
<dbReference type="InterPro" id="IPR008278">
    <property type="entry name" value="4-PPantetheinyl_Trfase_dom"/>
</dbReference>
<feature type="region of interest" description="Disordered" evidence="3">
    <location>
        <begin position="1"/>
        <end position="23"/>
    </location>
</feature>
<organism evidence="5 6">
    <name type="scientific">Streptomyces kunmingensis</name>
    <dbReference type="NCBI Taxonomy" id="68225"/>
    <lineage>
        <taxon>Bacteria</taxon>
        <taxon>Bacillati</taxon>
        <taxon>Actinomycetota</taxon>
        <taxon>Actinomycetes</taxon>
        <taxon>Kitasatosporales</taxon>
        <taxon>Streptomycetaceae</taxon>
        <taxon>Streptomyces</taxon>
    </lineage>
</organism>